<dbReference type="PROSITE" id="PS51300">
    <property type="entry name" value="NIRD"/>
    <property type="match status" value="1"/>
</dbReference>
<dbReference type="SUPFAM" id="SSF50022">
    <property type="entry name" value="ISP domain"/>
    <property type="match status" value="1"/>
</dbReference>
<evidence type="ECO:0000256" key="2">
    <source>
        <dbReference type="ARBA" id="ARBA00023063"/>
    </source>
</evidence>
<dbReference type="Gene3D" id="2.102.10.10">
    <property type="entry name" value="Rieske [2Fe-2S] iron-sulphur domain"/>
    <property type="match status" value="1"/>
</dbReference>
<accession>A0A3S4DFI3</accession>
<dbReference type="AlphaFoldDB" id="A0A3S4DFI3"/>
<evidence type="ECO:0000256" key="1">
    <source>
        <dbReference type="ARBA" id="ARBA00023002"/>
    </source>
</evidence>
<keyword evidence="2" id="KW-0534">Nitrate assimilation</keyword>
<keyword evidence="1 5" id="KW-0560">Oxidoreductase</keyword>
<evidence type="ECO:0000259" key="4">
    <source>
        <dbReference type="Pfam" id="PF13806"/>
    </source>
</evidence>
<dbReference type="GO" id="GO:0051537">
    <property type="term" value="F:2 iron, 2 sulfur cluster binding"/>
    <property type="evidence" value="ECO:0007669"/>
    <property type="project" value="InterPro"/>
</dbReference>
<dbReference type="GO" id="GO:0042128">
    <property type="term" value="P:nitrate assimilation"/>
    <property type="evidence" value="ECO:0007669"/>
    <property type="project" value="UniProtKB-KW"/>
</dbReference>
<gene>
    <name evidence="5" type="primary">nirD</name>
    <name evidence="5" type="ORF">NCTC11214_01342</name>
</gene>
<dbReference type="PANTHER" id="PTHR40562">
    <property type="match status" value="1"/>
</dbReference>
<sequence length="87" mass="9429">MSQWINVCSIADILPATGVCALIGEQQVAVFRPYADEQLFAISNIDPICPVERAVTRPDRRTPGGVMGGQPAEKTALSPTRRLLHGR</sequence>
<evidence type="ECO:0000313" key="5">
    <source>
        <dbReference type="EMBL" id="VDZ54239.1"/>
    </source>
</evidence>
<dbReference type="GO" id="GO:0008942">
    <property type="term" value="F:nitrite reductase [NAD(P)H] activity"/>
    <property type="evidence" value="ECO:0007669"/>
    <property type="project" value="UniProtKB-EC"/>
</dbReference>
<dbReference type="InterPro" id="IPR012748">
    <property type="entry name" value="Rieske-like_NirD"/>
</dbReference>
<dbReference type="EMBL" id="LR134117">
    <property type="protein sequence ID" value="VDZ54239.1"/>
    <property type="molecule type" value="Genomic_DNA"/>
</dbReference>
<reference evidence="5 6" key="1">
    <citation type="submission" date="2018-12" db="EMBL/GenBank/DDBJ databases">
        <authorList>
            <consortium name="Pathogen Informatics"/>
        </authorList>
    </citation>
    <scope>NUCLEOTIDE SEQUENCE [LARGE SCALE GENOMIC DNA]</scope>
    <source>
        <strain evidence="5 6">NCTC11214</strain>
    </source>
</reference>
<dbReference type="Proteomes" id="UP000281391">
    <property type="component" value="Chromosome"/>
</dbReference>
<dbReference type="GO" id="GO:0009344">
    <property type="term" value="C:nitrite reductase complex [NAD(P)H]"/>
    <property type="evidence" value="ECO:0007669"/>
    <property type="project" value="TreeGrafter"/>
</dbReference>
<dbReference type="Pfam" id="PF13806">
    <property type="entry name" value="Rieske_2"/>
    <property type="match status" value="1"/>
</dbReference>
<feature type="region of interest" description="Disordered" evidence="3">
    <location>
        <begin position="57"/>
        <end position="87"/>
    </location>
</feature>
<proteinExistence type="predicted"/>
<dbReference type="PANTHER" id="PTHR40562:SF1">
    <property type="entry name" value="NITRITE REDUCTASE (NADH) SMALL SUBUNIT"/>
    <property type="match status" value="1"/>
</dbReference>
<name>A0A3S4DFI3_SEROD</name>
<dbReference type="EC" id="1.7.1.4" evidence="5"/>
<dbReference type="InterPro" id="IPR017881">
    <property type="entry name" value="NirD"/>
</dbReference>
<protein>
    <submittedName>
        <fullName evidence="5">Nitrite reductase [NAD(P)H] small subunit</fullName>
        <ecNumber evidence="5">1.7.1.4</ecNumber>
    </submittedName>
</protein>
<dbReference type="KEGG" id="sof:NCTC11214_01342"/>
<evidence type="ECO:0000313" key="6">
    <source>
        <dbReference type="Proteomes" id="UP000281391"/>
    </source>
</evidence>
<evidence type="ECO:0000256" key="3">
    <source>
        <dbReference type="SAM" id="MobiDB-lite"/>
    </source>
</evidence>
<organism evidence="5 6">
    <name type="scientific">Serratia odorifera</name>
    <dbReference type="NCBI Taxonomy" id="618"/>
    <lineage>
        <taxon>Bacteria</taxon>
        <taxon>Pseudomonadati</taxon>
        <taxon>Pseudomonadota</taxon>
        <taxon>Gammaproteobacteria</taxon>
        <taxon>Enterobacterales</taxon>
        <taxon>Yersiniaceae</taxon>
        <taxon>Serratia</taxon>
    </lineage>
</organism>
<dbReference type="InterPro" id="IPR036922">
    <property type="entry name" value="Rieske_2Fe-2S_sf"/>
</dbReference>
<feature type="domain" description="Rieske-like [2Fe-2S]" evidence="4">
    <location>
        <begin position="3"/>
        <end position="49"/>
    </location>
</feature>